<accession>A0A3S0LPQ7</accession>
<keyword evidence="1" id="KW-0732">Signal</keyword>
<evidence type="ECO:0000313" key="4">
    <source>
        <dbReference type="Proteomes" id="UP000267448"/>
    </source>
</evidence>
<organism evidence="3 4">
    <name type="scientific">Shewanella canadensis</name>
    <dbReference type="NCBI Taxonomy" id="271096"/>
    <lineage>
        <taxon>Bacteria</taxon>
        <taxon>Pseudomonadati</taxon>
        <taxon>Pseudomonadota</taxon>
        <taxon>Gammaproteobacteria</taxon>
        <taxon>Alteromonadales</taxon>
        <taxon>Shewanellaceae</taxon>
        <taxon>Shewanella</taxon>
    </lineage>
</organism>
<dbReference type="RefSeq" id="WP_126517746.1">
    <property type="nucleotide sequence ID" value="NZ_RXNU01000001.1"/>
</dbReference>
<evidence type="ECO:0000256" key="1">
    <source>
        <dbReference type="SAM" id="SignalP"/>
    </source>
</evidence>
<feature type="domain" description="DUF6701" evidence="2">
    <location>
        <begin position="278"/>
        <end position="873"/>
    </location>
</feature>
<dbReference type="PROSITE" id="PS51257">
    <property type="entry name" value="PROKAR_LIPOPROTEIN"/>
    <property type="match status" value="1"/>
</dbReference>
<protein>
    <recommendedName>
        <fullName evidence="2">DUF6701 domain-containing protein</fullName>
    </recommendedName>
</protein>
<proteinExistence type="predicted"/>
<dbReference type="OrthoDB" id="9790247at2"/>
<evidence type="ECO:0000313" key="3">
    <source>
        <dbReference type="EMBL" id="RTR40474.1"/>
    </source>
</evidence>
<feature type="chain" id="PRO_5018682334" description="DUF6701 domain-containing protein" evidence="1">
    <location>
        <begin position="22"/>
        <end position="874"/>
    </location>
</feature>
<evidence type="ECO:0000259" key="2">
    <source>
        <dbReference type="Pfam" id="PF20419"/>
    </source>
</evidence>
<dbReference type="EMBL" id="RXNU01000001">
    <property type="protein sequence ID" value="RTR40474.1"/>
    <property type="molecule type" value="Genomic_DNA"/>
</dbReference>
<dbReference type="Pfam" id="PF20419">
    <property type="entry name" value="DUF6701"/>
    <property type="match status" value="1"/>
</dbReference>
<name>A0A3S0LPQ7_9GAMM</name>
<dbReference type="AlphaFoldDB" id="A0A3S0LPQ7"/>
<keyword evidence="4" id="KW-1185">Reference proteome</keyword>
<feature type="signal peptide" evidence="1">
    <location>
        <begin position="1"/>
        <end position="21"/>
    </location>
</feature>
<dbReference type="InterPro" id="IPR046524">
    <property type="entry name" value="DUF6701"/>
</dbReference>
<reference evidence="3 4" key="1">
    <citation type="submission" date="2018-12" db="EMBL/GenBank/DDBJ databases">
        <authorList>
            <person name="Yu L."/>
        </authorList>
    </citation>
    <scope>NUCLEOTIDE SEQUENCE [LARGE SCALE GENOMIC DNA]</scope>
    <source>
        <strain evidence="3 4">HAW-EB2</strain>
    </source>
</reference>
<dbReference type="Proteomes" id="UP000267448">
    <property type="component" value="Unassembled WGS sequence"/>
</dbReference>
<gene>
    <name evidence="3" type="ORF">EKG38_00700</name>
</gene>
<sequence length="874" mass="94104">MTKNLKFSLLLMIFITLSANGASSCVDIFTDPPTGNHDPYGLTPPDDIGPDLGSLTCSKHGQSTSCSPDDTFASGDYNFSAGSFHQGSYIDTDGTTTRLYFDNLSMTKAYINWGGDTEDLIIYVRGDLTVAGQNYINGIVYVAGKVELTGNASIDGALASGGGLTIEGNGDVDFDEEAVKNADFGGMTCETPEPATNHYRIEFSSDALSCTAKNITIKSCANSDCSALTSVDSSVDLIKGDATYSTLTFQGSTKVDLWHGEGGPTTISLGAMSPAGSYRCYVDNHLGDENIACPLYFAKAGFIVKIDNYLSNKPQEKIEISAVKKSDTSTQCVPAFGTTSTTRDVNFWSEYISPTPAAIVTGSSASVDGDNIGTSSLNPTLISLTFNSEGKAEFYLNYPDAGKIAIHTKYIAPAGEDDEGLVMEGSDNTVRYPVGLCIKPETVCTAGDDTCPKFKIAGETFNTSIQAMAWDEDSDKDICEHSTTPNYVQTDIALGHTLKQPVDGALGELGLSEYEHKAKADSLNEFAQSIGEVGVFSLTATPPNGYLGENINIPSAESQPVGRFYPQDFELYEESMIAACGTGVTAFTYMDEPTSLMMKIRARNLSGVTTRNYFKDETVDFASGSALLVAENGNAGVDFQVRLTGLTDLKWEKDDQGVQAVESDIQFTRLLDGNLDGPYASMAIGVQMSDKDGVLIDSSDMNAKTSDDCAISDSCNAKLISTQHYRHGRMVLENAYGPETDTIRMPVTAQYWDGAQWVVNTLDNCTDIASAGLPVTDVVYNPALVSPQSVTRVAGTNTVPDSDFSVGRFELLWQSLVATPNRYRGQVTAPLVVPAWLQWYWNWNSDGALSDPRASAFFGTYRGHDRVIQWREVN</sequence>
<comment type="caution">
    <text evidence="3">The sequence shown here is derived from an EMBL/GenBank/DDBJ whole genome shotgun (WGS) entry which is preliminary data.</text>
</comment>